<evidence type="ECO:0000256" key="1">
    <source>
        <dbReference type="SAM" id="MobiDB-lite"/>
    </source>
</evidence>
<keyword evidence="3" id="KW-1185">Reference proteome</keyword>
<feature type="region of interest" description="Disordered" evidence="1">
    <location>
        <begin position="219"/>
        <end position="242"/>
    </location>
</feature>
<dbReference type="EMBL" id="MUJZ01053304">
    <property type="protein sequence ID" value="OTF73070.1"/>
    <property type="molecule type" value="Genomic_DNA"/>
</dbReference>
<name>A0A1Y3AX35_EURMA</name>
<proteinExistence type="predicted"/>
<organism evidence="2 3">
    <name type="scientific">Euroglyphus maynei</name>
    <name type="common">Mayne's house dust mite</name>
    <dbReference type="NCBI Taxonomy" id="6958"/>
    <lineage>
        <taxon>Eukaryota</taxon>
        <taxon>Metazoa</taxon>
        <taxon>Ecdysozoa</taxon>
        <taxon>Arthropoda</taxon>
        <taxon>Chelicerata</taxon>
        <taxon>Arachnida</taxon>
        <taxon>Acari</taxon>
        <taxon>Acariformes</taxon>
        <taxon>Sarcoptiformes</taxon>
        <taxon>Astigmata</taxon>
        <taxon>Psoroptidia</taxon>
        <taxon>Analgoidea</taxon>
        <taxon>Pyroglyphidae</taxon>
        <taxon>Pyroglyphinae</taxon>
        <taxon>Euroglyphus</taxon>
    </lineage>
</organism>
<reference evidence="2 3" key="1">
    <citation type="submission" date="2017-03" db="EMBL/GenBank/DDBJ databases">
        <title>Genome Survey of Euroglyphus maynei.</title>
        <authorList>
            <person name="Arlian L.G."/>
            <person name="Morgan M.S."/>
            <person name="Rider S.D."/>
        </authorList>
    </citation>
    <scope>NUCLEOTIDE SEQUENCE [LARGE SCALE GENOMIC DNA]</scope>
    <source>
        <strain evidence="2">Arlian Lab</strain>
        <tissue evidence="2">Whole body</tissue>
    </source>
</reference>
<evidence type="ECO:0000313" key="3">
    <source>
        <dbReference type="Proteomes" id="UP000194236"/>
    </source>
</evidence>
<protein>
    <submittedName>
        <fullName evidence="2">Uncharacterized protein</fullName>
    </submittedName>
</protein>
<comment type="caution">
    <text evidence="2">The sequence shown here is derived from an EMBL/GenBank/DDBJ whole genome shotgun (WGS) entry which is preliminary data.</text>
</comment>
<feature type="region of interest" description="Disordered" evidence="1">
    <location>
        <begin position="107"/>
        <end position="135"/>
    </location>
</feature>
<dbReference type="Proteomes" id="UP000194236">
    <property type="component" value="Unassembled WGS sequence"/>
</dbReference>
<gene>
    <name evidence="2" type="ORF">BLA29_004946</name>
</gene>
<dbReference type="OrthoDB" id="6501997at2759"/>
<evidence type="ECO:0000313" key="2">
    <source>
        <dbReference type="EMBL" id="OTF73070.1"/>
    </source>
</evidence>
<dbReference type="AlphaFoldDB" id="A0A1Y3AX35"/>
<sequence>MQPIRIKNQNSTTSNKQGQLQMASLFVTLRNLNEMTNNSNGNGENDRKMPNLKVGAVNGFFSELTKRFTDWFSDLMRKFIQYFQSIMSKNRQKGTVPVSIFHCNNGNDVTTRKPEPFSSSSSSASFERNRDRRTVEQPIDLEQFTDNYTEMYRHPFRFVQLTDGSIQNIQLSELDSDPTIIQFKKFIARSFATQLDERKKSVIEESDLGTHYCHYQMEFDDNGNEPKQYPNRSSRLRRSSYPDYESQHIVSVMREFKSDDIIIKRRNNNQRPSLRSEEIFNDNPNKQEPVMNHMDFNVQEIQLIHDNMVVASGGYFQGFLPATKSTSRKNDDRSRRSIDKYDIIDKYIREHLDFSMQYSMVVSNKKKCFLFEHDDSQH</sequence>
<accession>A0A1Y3AX35</accession>